<evidence type="ECO:0000256" key="1">
    <source>
        <dbReference type="ARBA" id="ARBA00022574"/>
    </source>
</evidence>
<dbReference type="GO" id="GO:0046540">
    <property type="term" value="C:U4/U6 x U5 tri-snRNP complex"/>
    <property type="evidence" value="ECO:0007669"/>
    <property type="project" value="TreeGrafter"/>
</dbReference>
<dbReference type="InterPro" id="IPR015943">
    <property type="entry name" value="WD40/YVTN_repeat-like_dom_sf"/>
</dbReference>
<keyword evidence="4" id="KW-1133">Transmembrane helix</keyword>
<evidence type="ECO:0000313" key="5">
    <source>
        <dbReference type="EMBL" id="ETO21762.1"/>
    </source>
</evidence>
<name>X6N8Y7_RETFI</name>
<evidence type="ECO:0000313" key="6">
    <source>
        <dbReference type="Proteomes" id="UP000023152"/>
    </source>
</evidence>
<keyword evidence="4" id="KW-0812">Transmembrane</keyword>
<dbReference type="GO" id="GO:0017070">
    <property type="term" value="F:U6 snRNA binding"/>
    <property type="evidence" value="ECO:0007669"/>
    <property type="project" value="TreeGrafter"/>
</dbReference>
<keyword evidence="4" id="KW-0472">Membrane</keyword>
<dbReference type="PANTHER" id="PTHR19846:SF6">
    <property type="entry name" value="F-BOX DOMAIN-CONTAINING PROTEIN"/>
    <property type="match status" value="1"/>
</dbReference>
<dbReference type="PROSITE" id="PS50082">
    <property type="entry name" value="WD_REPEATS_2"/>
    <property type="match status" value="1"/>
</dbReference>
<feature type="repeat" description="WD" evidence="3">
    <location>
        <begin position="21"/>
        <end position="70"/>
    </location>
</feature>
<protein>
    <submittedName>
        <fullName evidence="5">Uncharacterized protein</fullName>
    </submittedName>
</protein>
<dbReference type="InterPro" id="IPR036322">
    <property type="entry name" value="WD40_repeat_dom_sf"/>
</dbReference>
<proteinExistence type="predicted"/>
<gene>
    <name evidence="5" type="ORF">RFI_15441</name>
</gene>
<comment type="caution">
    <text evidence="5">The sequence shown here is derived from an EMBL/GenBank/DDBJ whole genome shotgun (WGS) entry which is preliminary data.</text>
</comment>
<evidence type="ECO:0000256" key="4">
    <source>
        <dbReference type="SAM" id="Phobius"/>
    </source>
</evidence>
<dbReference type="Pfam" id="PF00400">
    <property type="entry name" value="WD40"/>
    <property type="match status" value="1"/>
</dbReference>
<dbReference type="InterPro" id="IPR019775">
    <property type="entry name" value="WD40_repeat_CS"/>
</dbReference>
<dbReference type="SUPFAM" id="SSF50978">
    <property type="entry name" value="WD40 repeat-like"/>
    <property type="match status" value="1"/>
</dbReference>
<dbReference type="PROSITE" id="PS50294">
    <property type="entry name" value="WD_REPEATS_REGION"/>
    <property type="match status" value="1"/>
</dbReference>
<dbReference type="PANTHER" id="PTHR19846">
    <property type="entry name" value="WD40 REPEAT PROTEIN"/>
    <property type="match status" value="1"/>
</dbReference>
<reference evidence="5 6" key="1">
    <citation type="journal article" date="2013" name="Curr. Biol.">
        <title>The Genome of the Foraminiferan Reticulomyxa filosa.</title>
        <authorList>
            <person name="Glockner G."/>
            <person name="Hulsmann N."/>
            <person name="Schleicher M."/>
            <person name="Noegel A.A."/>
            <person name="Eichinger L."/>
            <person name="Gallinger C."/>
            <person name="Pawlowski J."/>
            <person name="Sierra R."/>
            <person name="Euteneuer U."/>
            <person name="Pillet L."/>
            <person name="Moustafa A."/>
            <person name="Platzer M."/>
            <person name="Groth M."/>
            <person name="Szafranski K."/>
            <person name="Schliwa M."/>
        </authorList>
    </citation>
    <scope>NUCLEOTIDE SEQUENCE [LARGE SCALE GENOMIC DNA]</scope>
</reference>
<dbReference type="AlphaFoldDB" id="X6N8Y7"/>
<evidence type="ECO:0000256" key="2">
    <source>
        <dbReference type="ARBA" id="ARBA00022737"/>
    </source>
</evidence>
<dbReference type="InterPro" id="IPR001680">
    <property type="entry name" value="WD40_rpt"/>
</dbReference>
<keyword evidence="6" id="KW-1185">Reference proteome</keyword>
<dbReference type="OrthoDB" id="20669at2759"/>
<dbReference type="GO" id="GO:0030621">
    <property type="term" value="F:U4 snRNA binding"/>
    <property type="evidence" value="ECO:0007669"/>
    <property type="project" value="TreeGrafter"/>
</dbReference>
<dbReference type="GO" id="GO:0000398">
    <property type="term" value="P:mRNA splicing, via spliceosome"/>
    <property type="evidence" value="ECO:0007669"/>
    <property type="project" value="TreeGrafter"/>
</dbReference>
<accession>X6N8Y7</accession>
<dbReference type="Proteomes" id="UP000023152">
    <property type="component" value="Unassembled WGS sequence"/>
</dbReference>
<dbReference type="SMART" id="SM00320">
    <property type="entry name" value="WD40"/>
    <property type="match status" value="1"/>
</dbReference>
<feature type="transmembrane region" description="Helical" evidence="4">
    <location>
        <begin position="99"/>
        <end position="119"/>
    </location>
</feature>
<dbReference type="PROSITE" id="PS00678">
    <property type="entry name" value="WD_REPEATS_1"/>
    <property type="match status" value="1"/>
</dbReference>
<dbReference type="Gene3D" id="2.130.10.10">
    <property type="entry name" value="YVTN repeat-like/Quinoprotein amine dehydrogenase"/>
    <property type="match status" value="1"/>
</dbReference>
<keyword evidence="2" id="KW-0677">Repeat</keyword>
<keyword evidence="1 3" id="KW-0853">WD repeat</keyword>
<evidence type="ECO:0000256" key="3">
    <source>
        <dbReference type="PROSITE-ProRule" id="PRU00221"/>
    </source>
</evidence>
<sequence>MDQMNYVCLWDIRSGEQIQVFNGHKNYVWSVEYSPFVIKNSIGNSNVICSGSLDNTIRFWDIRSNNNELYIIKGNEKENNKILCLKFIRLKKKGNTKNVTYNLNLCYALEYVFYFALLFKKLKKLNLMFFKELKSILMNIVFKYQNKLQGISSIVFFV</sequence>
<organism evidence="5 6">
    <name type="scientific">Reticulomyxa filosa</name>
    <dbReference type="NCBI Taxonomy" id="46433"/>
    <lineage>
        <taxon>Eukaryota</taxon>
        <taxon>Sar</taxon>
        <taxon>Rhizaria</taxon>
        <taxon>Retaria</taxon>
        <taxon>Foraminifera</taxon>
        <taxon>Monothalamids</taxon>
        <taxon>Reticulomyxidae</taxon>
        <taxon>Reticulomyxa</taxon>
    </lineage>
</organism>
<dbReference type="EMBL" id="ASPP01011321">
    <property type="protein sequence ID" value="ETO21762.1"/>
    <property type="molecule type" value="Genomic_DNA"/>
</dbReference>